<evidence type="ECO:0000313" key="5">
    <source>
        <dbReference type="Proteomes" id="UP001501266"/>
    </source>
</evidence>
<feature type="transmembrane region" description="Helical" evidence="2">
    <location>
        <begin position="314"/>
        <end position="335"/>
    </location>
</feature>
<feature type="compositionally biased region" description="Low complexity" evidence="1">
    <location>
        <begin position="259"/>
        <end position="270"/>
    </location>
</feature>
<keyword evidence="5" id="KW-1185">Reference proteome</keyword>
<keyword evidence="2" id="KW-0812">Transmembrane</keyword>
<evidence type="ECO:0000313" key="4">
    <source>
        <dbReference type="EMBL" id="GAA1417658.1"/>
    </source>
</evidence>
<dbReference type="Proteomes" id="UP001501266">
    <property type="component" value="Unassembled WGS sequence"/>
</dbReference>
<feature type="compositionally biased region" description="Basic and acidic residues" evidence="1">
    <location>
        <begin position="207"/>
        <end position="230"/>
    </location>
</feature>
<dbReference type="InterPro" id="IPR058407">
    <property type="entry name" value="DUF8094"/>
</dbReference>
<name>A0ABN1YMH1_9MICO</name>
<accession>A0ABN1YMH1</accession>
<gene>
    <name evidence="4" type="ORF">GCM10009640_02090</name>
</gene>
<dbReference type="Pfam" id="PF26366">
    <property type="entry name" value="DUF8094"/>
    <property type="match status" value="1"/>
</dbReference>
<comment type="caution">
    <text evidence="4">The sequence shown here is derived from an EMBL/GenBank/DDBJ whole genome shotgun (WGS) entry which is preliminary data.</text>
</comment>
<sequence>MRYILAAVSLVISLVLLGLGIGQRTIWAPPETIVSQLEQATDAPILVIPGTTMNAHDGRQSVVVTGEGEITAVVGREHDVDGWVGESMHAIAQVAEDDALVLDEQSGSTDELPRLADSDMWIEQHTGDGEVRFSIDLPIGYTIAIAGEPGTAAPADVRVEWPFDAKTPLFGPLMTAGLVFLALALVLFLLALRSHRRRRGPQRRSHRELSRAERRAMIRDAREGSVRPRGEALLPAGQGAIEAPAEADAASTTAIEPDIESGADASGAPADDVRDASDAPSTAPSTPDAPTDETAGRDRGMAERSATPARRGRFGLIALPIVAVVALTGCGPQYWPSGPSMPPATEEPTPTSLEDTLPPVALTENQFERVLEDTRAVTAEADEARDIDQVSQRVGGAALSARSTNYEVRGLNGEVEALPGIPDGEVQLMLPQQTEVWPRTVMAVVGWEDPARAQSALVFEQEDARADYRLVYQTTLASGVQLPAVASPTIGAASLPGDTPLLQRQPTEITAAYADVLLNGDASEFASWFREDGDTLRADLGRAAKDELIQRPEFALSTLEWTAGEDDPAPRMLVTNEGGALLATSFTETVRVTPKEEGVEISTSGAAASLAGVNETTSGIETTYQIQVLFAVPPADAPEGTQIQVVGYSQALLDANEVGQ</sequence>
<keyword evidence="2" id="KW-0472">Membrane</keyword>
<keyword evidence="2" id="KW-1133">Transmembrane helix</keyword>
<protein>
    <recommendedName>
        <fullName evidence="3">DUF8094 domain-containing protein</fullName>
    </recommendedName>
</protein>
<feature type="region of interest" description="Disordered" evidence="1">
    <location>
        <begin position="259"/>
        <end position="307"/>
    </location>
</feature>
<feature type="transmembrane region" description="Helical" evidence="2">
    <location>
        <begin position="169"/>
        <end position="192"/>
    </location>
</feature>
<feature type="compositionally biased region" description="Low complexity" evidence="1">
    <location>
        <begin position="278"/>
        <end position="289"/>
    </location>
</feature>
<organism evidence="4 5">
    <name type="scientific">Agrococcus citreus</name>
    <dbReference type="NCBI Taxonomy" id="84643"/>
    <lineage>
        <taxon>Bacteria</taxon>
        <taxon>Bacillati</taxon>
        <taxon>Actinomycetota</taxon>
        <taxon>Actinomycetes</taxon>
        <taxon>Micrococcales</taxon>
        <taxon>Microbacteriaceae</taxon>
        <taxon>Agrococcus</taxon>
    </lineage>
</organism>
<proteinExistence type="predicted"/>
<feature type="domain" description="DUF8094" evidence="3">
    <location>
        <begin position="361"/>
        <end position="656"/>
    </location>
</feature>
<evidence type="ECO:0000259" key="3">
    <source>
        <dbReference type="Pfam" id="PF26366"/>
    </source>
</evidence>
<evidence type="ECO:0000256" key="1">
    <source>
        <dbReference type="SAM" id="MobiDB-lite"/>
    </source>
</evidence>
<dbReference type="EMBL" id="BAAAKK010000001">
    <property type="protein sequence ID" value="GAA1417658.1"/>
    <property type="molecule type" value="Genomic_DNA"/>
</dbReference>
<reference evidence="4 5" key="1">
    <citation type="journal article" date="2019" name="Int. J. Syst. Evol. Microbiol.">
        <title>The Global Catalogue of Microorganisms (GCM) 10K type strain sequencing project: providing services to taxonomists for standard genome sequencing and annotation.</title>
        <authorList>
            <consortium name="The Broad Institute Genomics Platform"/>
            <consortium name="The Broad Institute Genome Sequencing Center for Infectious Disease"/>
            <person name="Wu L."/>
            <person name="Ma J."/>
        </authorList>
    </citation>
    <scope>NUCLEOTIDE SEQUENCE [LARGE SCALE GENOMIC DNA]</scope>
    <source>
        <strain evidence="4 5">JCM 12398</strain>
    </source>
</reference>
<feature type="region of interest" description="Disordered" evidence="1">
    <location>
        <begin position="199"/>
        <end position="230"/>
    </location>
</feature>
<evidence type="ECO:0000256" key="2">
    <source>
        <dbReference type="SAM" id="Phobius"/>
    </source>
</evidence>